<dbReference type="Proteomes" id="UP000199161">
    <property type="component" value="Unassembled WGS sequence"/>
</dbReference>
<dbReference type="EMBL" id="FOKW01000001">
    <property type="protein sequence ID" value="SFB68423.1"/>
    <property type="molecule type" value="Genomic_DNA"/>
</dbReference>
<evidence type="ECO:0000313" key="1">
    <source>
        <dbReference type="EMBL" id="SFB68423.1"/>
    </source>
</evidence>
<name>A0A1I1D779_NATHA</name>
<sequence length="116" mass="12038">MSERTAALRRTVLCAIGTIPTATAAAIALGNSRLPDDNTGANGVDYPSSARTAIATVDRLVDGDRVVLLLEDGGEVVDQVVVPVEEFGSAEEGDIAIVVVEDGDLLAHLLVPERPC</sequence>
<keyword evidence="2" id="KW-1185">Reference proteome</keyword>
<proteinExistence type="predicted"/>
<reference evidence="2" key="1">
    <citation type="submission" date="2016-10" db="EMBL/GenBank/DDBJ databases">
        <authorList>
            <person name="Varghese N."/>
            <person name="Submissions S."/>
        </authorList>
    </citation>
    <scope>NUCLEOTIDE SEQUENCE [LARGE SCALE GENOMIC DNA]</scope>
    <source>
        <strain evidence="2">DSM 13078</strain>
    </source>
</reference>
<organism evidence="1 2">
    <name type="scientific">Natronobacterium haloterrestre</name>
    <name type="common">Halobiforma haloterrestris</name>
    <dbReference type="NCBI Taxonomy" id="148448"/>
    <lineage>
        <taxon>Archaea</taxon>
        <taxon>Methanobacteriati</taxon>
        <taxon>Methanobacteriota</taxon>
        <taxon>Stenosarchaea group</taxon>
        <taxon>Halobacteria</taxon>
        <taxon>Halobacteriales</taxon>
        <taxon>Natrialbaceae</taxon>
        <taxon>Natronobacterium</taxon>
    </lineage>
</organism>
<evidence type="ECO:0000313" key="2">
    <source>
        <dbReference type="Proteomes" id="UP000199161"/>
    </source>
</evidence>
<gene>
    <name evidence="1" type="ORF">SAMN05444422_101144</name>
</gene>
<dbReference type="RefSeq" id="WP_089784489.1">
    <property type="nucleotide sequence ID" value="NZ_FOKW01000001.1"/>
</dbReference>
<accession>A0A1I1D779</accession>
<protein>
    <submittedName>
        <fullName evidence="1">Uncharacterized protein</fullName>
    </submittedName>
</protein>
<dbReference type="AlphaFoldDB" id="A0A1I1D779"/>